<dbReference type="SMART" id="SM01259">
    <property type="entry name" value="LAB_N"/>
    <property type="match status" value="1"/>
</dbReference>
<dbReference type="PIRSF" id="PIRSF028440">
    <property type="entry name" value="UCP_LAB_N"/>
    <property type="match status" value="1"/>
</dbReference>
<evidence type="ECO:0000259" key="2">
    <source>
        <dbReference type="SMART" id="SM01259"/>
    </source>
</evidence>
<proteinExistence type="predicted"/>
<keyword evidence="1" id="KW-1133">Transmembrane helix</keyword>
<name>A0A3L7ANT3_9HYPH</name>
<dbReference type="Gene3D" id="1.20.1280.290">
    <property type="match status" value="1"/>
</dbReference>
<comment type="caution">
    <text evidence="3">The sequence shown here is derived from an EMBL/GenBank/DDBJ whole genome shotgun (WGS) entry which is preliminary data.</text>
</comment>
<feature type="transmembrane region" description="Helical" evidence="1">
    <location>
        <begin position="53"/>
        <end position="75"/>
    </location>
</feature>
<keyword evidence="1" id="KW-0812">Transmembrane</keyword>
<dbReference type="GO" id="GO:0016020">
    <property type="term" value="C:membrane"/>
    <property type="evidence" value="ECO:0007669"/>
    <property type="project" value="GOC"/>
</dbReference>
<evidence type="ECO:0000313" key="4">
    <source>
        <dbReference type="Proteomes" id="UP000269692"/>
    </source>
</evidence>
<keyword evidence="4" id="KW-1185">Reference proteome</keyword>
<feature type="transmembrane region" description="Helical" evidence="1">
    <location>
        <begin position="81"/>
        <end position="100"/>
    </location>
</feature>
<dbReference type="GO" id="GO:0009245">
    <property type="term" value="P:lipid A biosynthetic process"/>
    <property type="evidence" value="ECO:0007669"/>
    <property type="project" value="InterPro"/>
</dbReference>
<keyword evidence="1" id="KW-0472">Membrane</keyword>
<dbReference type="EMBL" id="RCTF01000002">
    <property type="protein sequence ID" value="RLP81082.1"/>
    <property type="molecule type" value="Genomic_DNA"/>
</dbReference>
<protein>
    <recommendedName>
        <fullName evidence="2">Lipid A biosynthesis N-terminal domain-containing protein</fullName>
    </recommendedName>
</protein>
<dbReference type="GO" id="GO:0008915">
    <property type="term" value="F:lipid-A-disaccharide synthase activity"/>
    <property type="evidence" value="ECO:0007669"/>
    <property type="project" value="InterPro"/>
</dbReference>
<dbReference type="InterPro" id="IPR014546">
    <property type="entry name" value="UCP028440_lipidA_biosyn"/>
</dbReference>
<feature type="domain" description="Lipid A biosynthesis N-terminal" evidence="2">
    <location>
        <begin position="27"/>
        <end position="98"/>
    </location>
</feature>
<organism evidence="3 4">
    <name type="scientific">Xanthobacter tagetidis</name>
    <dbReference type="NCBI Taxonomy" id="60216"/>
    <lineage>
        <taxon>Bacteria</taxon>
        <taxon>Pseudomonadati</taxon>
        <taxon>Pseudomonadota</taxon>
        <taxon>Alphaproteobacteria</taxon>
        <taxon>Hyphomicrobiales</taxon>
        <taxon>Xanthobacteraceae</taxon>
        <taxon>Xanthobacter</taxon>
    </lineage>
</organism>
<dbReference type="RefSeq" id="WP_121621934.1">
    <property type="nucleotide sequence ID" value="NZ_JACIIW010000003.1"/>
</dbReference>
<dbReference type="OrthoDB" id="9793186at2"/>
<reference evidence="3 4" key="1">
    <citation type="submission" date="2018-10" db="EMBL/GenBank/DDBJ databases">
        <title>Xanthobacter tagetidis genome sequencing and assembly.</title>
        <authorList>
            <person name="Maclea K.S."/>
            <person name="Goen A.E."/>
            <person name="Fatima S.A."/>
        </authorList>
    </citation>
    <scope>NUCLEOTIDE SEQUENCE [LARGE SCALE GENOMIC DNA]</scope>
    <source>
        <strain evidence="3 4">ATCC 700314</strain>
    </source>
</reference>
<dbReference type="Pfam" id="PF07578">
    <property type="entry name" value="LAB_N"/>
    <property type="match status" value="1"/>
</dbReference>
<gene>
    <name evidence="3" type="ORF">D9R14_03555</name>
</gene>
<sequence length="110" mass="12634">MLVELAHQVGDYLHDVFVAQLDGWVILGFVAQFMFTMRFVVQWIASEKAQRSVIPFAFWTFSLGGGTLLLIYALYRRDPVFIAGQALSTFIYIRNLQFALRERRAARAVT</sequence>
<dbReference type="AlphaFoldDB" id="A0A3L7ANT3"/>
<evidence type="ECO:0000313" key="3">
    <source>
        <dbReference type="EMBL" id="RLP81082.1"/>
    </source>
</evidence>
<accession>A0A3L7ANT3</accession>
<feature type="transmembrane region" description="Helical" evidence="1">
    <location>
        <begin position="23"/>
        <end position="41"/>
    </location>
</feature>
<dbReference type="Proteomes" id="UP000269692">
    <property type="component" value="Unassembled WGS sequence"/>
</dbReference>
<dbReference type="InterPro" id="IPR011499">
    <property type="entry name" value="Lipid_A_biosynth_N"/>
</dbReference>
<evidence type="ECO:0000256" key="1">
    <source>
        <dbReference type="SAM" id="Phobius"/>
    </source>
</evidence>